<evidence type="ECO:0000313" key="6">
    <source>
        <dbReference type="RefSeq" id="XP_002734441.2"/>
    </source>
</evidence>
<dbReference type="Gene3D" id="1.25.40.370">
    <property type="match status" value="1"/>
</dbReference>
<gene>
    <name evidence="6" type="primary">LOC100378314</name>
</gene>
<dbReference type="InterPro" id="IPR036322">
    <property type="entry name" value="WD40_repeat_dom_sf"/>
</dbReference>
<dbReference type="Pfam" id="PF25469">
    <property type="entry name" value="WHD_NWD1"/>
    <property type="match status" value="1"/>
</dbReference>
<feature type="repeat" description="WD" evidence="3">
    <location>
        <begin position="508"/>
        <end position="549"/>
    </location>
</feature>
<proteinExistence type="predicted"/>
<evidence type="ECO:0000256" key="2">
    <source>
        <dbReference type="ARBA" id="ARBA00022737"/>
    </source>
</evidence>
<evidence type="ECO:0000256" key="3">
    <source>
        <dbReference type="PROSITE-ProRule" id="PRU00221"/>
    </source>
</evidence>
<protein>
    <submittedName>
        <fullName evidence="6">Uncharacterized protein LOC100378314</fullName>
    </submittedName>
</protein>
<dbReference type="InterPro" id="IPR057588">
    <property type="entry name" value="NWD1/2-like_WH"/>
</dbReference>
<keyword evidence="2" id="KW-0677">Repeat</keyword>
<keyword evidence="1 3" id="KW-0853">WD repeat</keyword>
<dbReference type="Gene3D" id="2.130.10.10">
    <property type="entry name" value="YVTN repeat-like/Quinoprotein amine dehydrogenase"/>
    <property type="match status" value="3"/>
</dbReference>
<organism evidence="5 6">
    <name type="scientific">Saccoglossus kowalevskii</name>
    <name type="common">Acorn worm</name>
    <dbReference type="NCBI Taxonomy" id="10224"/>
    <lineage>
        <taxon>Eukaryota</taxon>
        <taxon>Metazoa</taxon>
        <taxon>Hemichordata</taxon>
        <taxon>Enteropneusta</taxon>
        <taxon>Harrimaniidae</taxon>
        <taxon>Saccoglossus</taxon>
    </lineage>
</organism>
<dbReference type="SUPFAM" id="SSF50969">
    <property type="entry name" value="YVTN repeat-like/Quinoprotein amine dehydrogenase"/>
    <property type="match status" value="1"/>
</dbReference>
<dbReference type="GeneID" id="100378314"/>
<dbReference type="PANTHER" id="PTHR19871:SF14">
    <property type="entry name" value="DUF4062 DOMAIN-CONTAINING PROTEIN"/>
    <property type="match status" value="1"/>
</dbReference>
<dbReference type="InterPro" id="IPR019775">
    <property type="entry name" value="WD40_repeat_CS"/>
</dbReference>
<dbReference type="PROSITE" id="PS50294">
    <property type="entry name" value="WD_REPEATS_REGION"/>
    <property type="match status" value="1"/>
</dbReference>
<name>A0ABM0GPH1_SACKO</name>
<dbReference type="RefSeq" id="XP_002734441.2">
    <property type="nucleotide sequence ID" value="XM_002734395.2"/>
</dbReference>
<dbReference type="SMART" id="SM00320">
    <property type="entry name" value="WD40"/>
    <property type="match status" value="7"/>
</dbReference>
<reference evidence="6" key="1">
    <citation type="submission" date="2025-08" db="UniProtKB">
        <authorList>
            <consortium name="RefSeq"/>
        </authorList>
    </citation>
    <scope>IDENTIFICATION</scope>
    <source>
        <tissue evidence="6">Testes</tissue>
    </source>
</reference>
<dbReference type="InterPro" id="IPR011044">
    <property type="entry name" value="Quino_amine_DH_bsu"/>
</dbReference>
<feature type="domain" description="NWD1/2-like winged helix-turn-helix" evidence="4">
    <location>
        <begin position="204"/>
        <end position="326"/>
    </location>
</feature>
<accession>A0ABM0GPH1</accession>
<evidence type="ECO:0000259" key="4">
    <source>
        <dbReference type="Pfam" id="PF25469"/>
    </source>
</evidence>
<keyword evidence="5" id="KW-1185">Reference proteome</keyword>
<dbReference type="InterPro" id="IPR052752">
    <property type="entry name" value="NACHT-WD_repeat"/>
</dbReference>
<dbReference type="PROSITE" id="PS50082">
    <property type="entry name" value="WD_REPEATS_2"/>
    <property type="match status" value="1"/>
</dbReference>
<dbReference type="InterPro" id="IPR015943">
    <property type="entry name" value="WD40/YVTN_repeat-like_dom_sf"/>
</dbReference>
<evidence type="ECO:0000313" key="5">
    <source>
        <dbReference type="Proteomes" id="UP000694865"/>
    </source>
</evidence>
<sequence length="1219" mass="137724">MAAHSTRDWLSNDTVVVLRFIGTTPFSTTLRPLLYSISSQITQVYGDETPVSEDLRDLTKDLKQRLENATPQMPLVLFLDSLDQFDSDDGAHQLLWLPTTLPDNVRLVVSTLVDDKYECYPTLKANLWNDDIFLEVPKMKNDDVKVILTKWLSSRNRTLTEAQTNVLIGAFQKCPLPLFLKISFDVACQWASYTNPQQTIIYQAIYREATNESDSPVRRVISALFETVERSHGEMLVSRALSYITAGRSGLTENELEDVLSCDDDVLNDVFQYWTPPIRRLPPLLWIRVRADLAPYFVERGADGARVLYWYHRQFTEAARDRYLRDHHPKSLIHANLSDYFMGAWANGNKKPYKTRDGTTGEKDRLVAAQPLVFDEHTYNIRKMNELPFHLIRSNQQDKLETQVLCNFTWLLTKMTATSVRRVIDDFKFARSIYPGNEKINTVAELLQLAHHALEKNPDQLASQIVGRISSFDGLEDLLNNARNPHKPCLLPTTAFLTRPGGMLVHSLAGHTHRIYALDIAESGKYALTGSFDATVKLWDIEEGVLLKNMENVGETIQTIRFCKHDDMFVLSALDFGQSYVKVFKTETMTLLKSFETTSGYPTAFAIAKGGSHLIIPEQCELEVIDLNTLTISQKIVDEFLNAMGASATVEARGDIVAYFLTQDFDRKHVRVADLSKPDLPKTTVEVIFEEKYDKRYSATIGGIALIPNKLVVCNQTRSIFHIYSNYGETLTKVIVDLDGITGAHGAAASFCTTFDGRYILVTRFDKVVVWDLEKETKAVMLEHPYFIYRIASRDMSRVVSTSPDKLVRVWDITRGKMAVHVTHQEPRCMGEAPEEIRQLLCPAGYDQLVTMSVGSMVNGRSIVTLWDLGTSRPLSKLKAVSSKPVFWKMLNASTAIASVDKTLKLVNVLKGCIILTFQGKIPNHTTWLAVIEDNRKLMTLSEDQTLVNIYDMSDGTICDVLTHANSAVISDFRVNDNGDGNILVTQLRSQYDCVHIWDLETRQIRHSIRIDNKLGKVALDNSAISSDGMYLSLITYGKSRKKGLLVWNLKTGKQVYHHRKDDTSVLDIVAVENGKLVVQYSDKSICLLNLSTGSLVTELRGHYEFISQFEVTKDNRRIMAFSDRERKLAVWSCDDGTCLGSFTLEKKSKVQLACEGQIIVVLDVYGLTPPILLRVHGQGYTPFPLPDENTDADNEEVDVTMTLQEKVTVLKLWEECAE</sequence>
<dbReference type="PANTHER" id="PTHR19871">
    <property type="entry name" value="BETA TRANSDUCIN-RELATED PROTEIN"/>
    <property type="match status" value="1"/>
</dbReference>
<dbReference type="SUPFAM" id="SSF50978">
    <property type="entry name" value="WD40 repeat-like"/>
    <property type="match status" value="1"/>
</dbReference>
<dbReference type="InterPro" id="IPR001680">
    <property type="entry name" value="WD40_rpt"/>
</dbReference>
<evidence type="ECO:0000256" key="1">
    <source>
        <dbReference type="ARBA" id="ARBA00022574"/>
    </source>
</evidence>
<dbReference type="PROSITE" id="PS00678">
    <property type="entry name" value="WD_REPEATS_1"/>
    <property type="match status" value="1"/>
</dbReference>
<dbReference type="Pfam" id="PF00400">
    <property type="entry name" value="WD40"/>
    <property type="match status" value="1"/>
</dbReference>
<dbReference type="Proteomes" id="UP000694865">
    <property type="component" value="Unplaced"/>
</dbReference>